<reference evidence="7 8" key="1">
    <citation type="submission" date="2021-05" db="EMBL/GenBank/DDBJ databases">
        <title>Fusibacter ferrireducens sp. nov., an anaerobic, sulfur- and Fe-reducing bacterium isolated from the mangrove sediment.</title>
        <authorList>
            <person name="Qiu D."/>
        </authorList>
    </citation>
    <scope>NUCLEOTIDE SEQUENCE [LARGE SCALE GENOMIC DNA]</scope>
    <source>
        <strain evidence="7 8">DSM 12116</strain>
    </source>
</reference>
<evidence type="ECO:0000313" key="8">
    <source>
        <dbReference type="Proteomes" id="UP000746471"/>
    </source>
</evidence>
<keyword evidence="2" id="KW-0805">Transcription regulation</keyword>
<dbReference type="InterPro" id="IPR039538">
    <property type="entry name" value="BetI_C"/>
</dbReference>
<dbReference type="EMBL" id="JAHBCL010000013">
    <property type="protein sequence ID" value="MBS7526753.1"/>
    <property type="molecule type" value="Genomic_DNA"/>
</dbReference>
<evidence type="ECO:0000313" key="7">
    <source>
        <dbReference type="EMBL" id="MBS7526753.1"/>
    </source>
</evidence>
<dbReference type="SUPFAM" id="SSF48498">
    <property type="entry name" value="Tetracyclin repressor-like, C-terminal domain"/>
    <property type="match status" value="1"/>
</dbReference>
<keyword evidence="4" id="KW-0804">Transcription</keyword>
<dbReference type="InterPro" id="IPR001647">
    <property type="entry name" value="HTH_TetR"/>
</dbReference>
<dbReference type="InterPro" id="IPR009057">
    <property type="entry name" value="Homeodomain-like_sf"/>
</dbReference>
<accession>A0ABS5PNK7</accession>
<feature type="DNA-binding region" description="H-T-H motif" evidence="5">
    <location>
        <begin position="10"/>
        <end position="29"/>
    </location>
</feature>
<proteinExistence type="predicted"/>
<evidence type="ECO:0000256" key="2">
    <source>
        <dbReference type="ARBA" id="ARBA00023015"/>
    </source>
</evidence>
<dbReference type="SUPFAM" id="SSF46689">
    <property type="entry name" value="Homeodomain-like"/>
    <property type="match status" value="1"/>
</dbReference>
<protein>
    <submittedName>
        <fullName evidence="7">TetR/AcrR family transcriptional regulator</fullName>
    </submittedName>
</protein>
<evidence type="ECO:0000256" key="5">
    <source>
        <dbReference type="PROSITE-ProRule" id="PRU00335"/>
    </source>
</evidence>
<organism evidence="7 8">
    <name type="scientific">Fusibacter paucivorans</name>
    <dbReference type="NCBI Taxonomy" id="76009"/>
    <lineage>
        <taxon>Bacteria</taxon>
        <taxon>Bacillati</taxon>
        <taxon>Bacillota</taxon>
        <taxon>Clostridia</taxon>
        <taxon>Eubacteriales</taxon>
        <taxon>Eubacteriales Family XII. Incertae Sedis</taxon>
        <taxon>Fusibacter</taxon>
    </lineage>
</organism>
<feature type="domain" description="HTH tetR-type" evidence="6">
    <location>
        <begin position="1"/>
        <end position="47"/>
    </location>
</feature>
<dbReference type="Pfam" id="PF13977">
    <property type="entry name" value="TetR_C_6"/>
    <property type="match status" value="1"/>
</dbReference>
<sequence length="169" mass="19339">MIEKGIKGTSLKDIASTVGISKGTLYYHYAAKEDIIYDLADAHLNQINDQLLYWIEHEAAVSTNTTEQIFKVILEKIVYAETRGKFHFYLIANAITDNEALRDRFIEKYEDWRKTLAHGLKLVLKDRCVNCEMLSYLILATLDGLIVQRMFSREPLPLDGIAKILAELS</sequence>
<dbReference type="PANTHER" id="PTHR47506:SF1">
    <property type="entry name" value="HTH-TYPE TRANSCRIPTIONAL REGULATOR YJDC"/>
    <property type="match status" value="1"/>
</dbReference>
<dbReference type="InterPro" id="IPR036271">
    <property type="entry name" value="Tet_transcr_reg_TetR-rel_C_sf"/>
</dbReference>
<dbReference type="PROSITE" id="PS50977">
    <property type="entry name" value="HTH_TETR_2"/>
    <property type="match status" value="1"/>
</dbReference>
<dbReference type="Gene3D" id="1.10.357.10">
    <property type="entry name" value="Tetracycline Repressor, domain 2"/>
    <property type="match status" value="1"/>
</dbReference>
<evidence type="ECO:0000256" key="4">
    <source>
        <dbReference type="ARBA" id="ARBA00023163"/>
    </source>
</evidence>
<gene>
    <name evidence="7" type="ORF">KHM83_08695</name>
</gene>
<name>A0ABS5PNK7_9FIRM</name>
<keyword evidence="1" id="KW-0678">Repressor</keyword>
<comment type="caution">
    <text evidence="7">The sequence shown here is derived from an EMBL/GenBank/DDBJ whole genome shotgun (WGS) entry which is preliminary data.</text>
</comment>
<keyword evidence="3 5" id="KW-0238">DNA-binding</keyword>
<dbReference type="Proteomes" id="UP000746471">
    <property type="component" value="Unassembled WGS sequence"/>
</dbReference>
<evidence type="ECO:0000259" key="6">
    <source>
        <dbReference type="PROSITE" id="PS50977"/>
    </source>
</evidence>
<evidence type="ECO:0000256" key="3">
    <source>
        <dbReference type="ARBA" id="ARBA00023125"/>
    </source>
</evidence>
<dbReference type="Pfam" id="PF00440">
    <property type="entry name" value="TetR_N"/>
    <property type="match status" value="1"/>
</dbReference>
<keyword evidence="8" id="KW-1185">Reference proteome</keyword>
<evidence type="ECO:0000256" key="1">
    <source>
        <dbReference type="ARBA" id="ARBA00022491"/>
    </source>
</evidence>
<dbReference type="PANTHER" id="PTHR47506">
    <property type="entry name" value="TRANSCRIPTIONAL REGULATORY PROTEIN"/>
    <property type="match status" value="1"/>
</dbReference>